<evidence type="ECO:0000313" key="1">
    <source>
        <dbReference type="EMBL" id="KAJ7552829.1"/>
    </source>
</evidence>
<keyword evidence="2" id="KW-1185">Reference proteome</keyword>
<organism evidence="1 2">
    <name type="scientific">Diphasiastrum complanatum</name>
    <name type="common">Issler's clubmoss</name>
    <name type="synonym">Lycopodium complanatum</name>
    <dbReference type="NCBI Taxonomy" id="34168"/>
    <lineage>
        <taxon>Eukaryota</taxon>
        <taxon>Viridiplantae</taxon>
        <taxon>Streptophyta</taxon>
        <taxon>Embryophyta</taxon>
        <taxon>Tracheophyta</taxon>
        <taxon>Lycopodiopsida</taxon>
        <taxon>Lycopodiales</taxon>
        <taxon>Lycopodiaceae</taxon>
        <taxon>Lycopodioideae</taxon>
        <taxon>Diphasiastrum</taxon>
    </lineage>
</organism>
<name>A0ACC2DEZ7_DIPCM</name>
<dbReference type="EMBL" id="CM055097">
    <property type="protein sequence ID" value="KAJ7552829.1"/>
    <property type="molecule type" value="Genomic_DNA"/>
</dbReference>
<evidence type="ECO:0000313" key="2">
    <source>
        <dbReference type="Proteomes" id="UP001162992"/>
    </source>
</evidence>
<comment type="caution">
    <text evidence="1">The sequence shown here is derived from an EMBL/GenBank/DDBJ whole genome shotgun (WGS) entry which is preliminary data.</text>
</comment>
<proteinExistence type="predicted"/>
<reference evidence="2" key="1">
    <citation type="journal article" date="2024" name="Proc. Natl. Acad. Sci. U.S.A.">
        <title>Extraordinary preservation of gene collinearity over three hundred million years revealed in homosporous lycophytes.</title>
        <authorList>
            <person name="Li C."/>
            <person name="Wickell D."/>
            <person name="Kuo L.Y."/>
            <person name="Chen X."/>
            <person name="Nie B."/>
            <person name="Liao X."/>
            <person name="Peng D."/>
            <person name="Ji J."/>
            <person name="Jenkins J."/>
            <person name="Williams M."/>
            <person name="Shu S."/>
            <person name="Plott C."/>
            <person name="Barry K."/>
            <person name="Rajasekar S."/>
            <person name="Grimwood J."/>
            <person name="Han X."/>
            <person name="Sun S."/>
            <person name="Hou Z."/>
            <person name="He W."/>
            <person name="Dai G."/>
            <person name="Sun C."/>
            <person name="Schmutz J."/>
            <person name="Leebens-Mack J.H."/>
            <person name="Li F.W."/>
            <person name="Wang L."/>
        </authorList>
    </citation>
    <scope>NUCLEOTIDE SEQUENCE [LARGE SCALE GENOMIC DNA]</scope>
    <source>
        <strain evidence="2">cv. PW_Plant_1</strain>
    </source>
</reference>
<accession>A0ACC2DEZ7</accession>
<gene>
    <name evidence="1" type="ORF">O6H91_06G071800</name>
</gene>
<protein>
    <submittedName>
        <fullName evidence="1">Uncharacterized protein</fullName>
    </submittedName>
</protein>
<dbReference type="Proteomes" id="UP001162992">
    <property type="component" value="Chromosome 6"/>
</dbReference>
<sequence length="138" mass="16451">MLCQFDSLPFLDRSYLNSLVGFHFLYVKYEVNSKKKRCTKIIEVHDVCSWLCFLYNLHWVNNYKSLFGVHNSSSEKHIVESLYLLYIGFEYTTRQVRSTLWSLHSLPNAKSQMSLSQMTIYFTRHFTVRLHKITHSQS</sequence>